<reference evidence="2" key="1">
    <citation type="submission" date="2023-04" db="EMBL/GenBank/DDBJ databases">
        <title>Phytophthora lilii NBRC 32176.</title>
        <authorList>
            <person name="Ichikawa N."/>
            <person name="Sato H."/>
            <person name="Tonouchi N."/>
        </authorList>
    </citation>
    <scope>NUCLEOTIDE SEQUENCE</scope>
    <source>
        <strain evidence="2">NBRC 32176</strain>
    </source>
</reference>
<evidence type="ECO:0000313" key="3">
    <source>
        <dbReference type="Proteomes" id="UP001165083"/>
    </source>
</evidence>
<name>A0A9W6TEJ9_9STRA</name>
<feature type="region of interest" description="Disordered" evidence="1">
    <location>
        <begin position="207"/>
        <end position="226"/>
    </location>
</feature>
<sequence>MCERMPDNRASMWYVVHQLQSFAGSPSFNKSNPVDSSTSLDAEAEKNHSINDYIVPRMTEKVEQAMPLIKGMCESVSKTSMLKFAFRRLSHIYSLLQTANDIKDAVPLVKAFVSVLDLLYILLMRHQKDKCISSTVAIYCASRAAAQDIAILHHEIDRLVTLAKLQITPARWHNPPSHVTITDIREDSSIDRSIALKTFISGCSHGTKSVASNSVPSKHASRTQRD</sequence>
<comment type="caution">
    <text evidence="2">The sequence shown here is derived from an EMBL/GenBank/DDBJ whole genome shotgun (WGS) entry which is preliminary data.</text>
</comment>
<dbReference type="AlphaFoldDB" id="A0A9W6TEJ9"/>
<gene>
    <name evidence="2" type="ORF">Plil01_000232100</name>
</gene>
<dbReference type="EMBL" id="BSXW01000081">
    <property type="protein sequence ID" value="GMF11636.1"/>
    <property type="molecule type" value="Genomic_DNA"/>
</dbReference>
<keyword evidence="3" id="KW-1185">Reference proteome</keyword>
<protein>
    <submittedName>
        <fullName evidence="2">Unnamed protein product</fullName>
    </submittedName>
</protein>
<proteinExistence type="predicted"/>
<organism evidence="2 3">
    <name type="scientific">Phytophthora lilii</name>
    <dbReference type="NCBI Taxonomy" id="2077276"/>
    <lineage>
        <taxon>Eukaryota</taxon>
        <taxon>Sar</taxon>
        <taxon>Stramenopiles</taxon>
        <taxon>Oomycota</taxon>
        <taxon>Peronosporomycetes</taxon>
        <taxon>Peronosporales</taxon>
        <taxon>Peronosporaceae</taxon>
        <taxon>Phytophthora</taxon>
    </lineage>
</organism>
<evidence type="ECO:0000313" key="2">
    <source>
        <dbReference type="EMBL" id="GMF11636.1"/>
    </source>
</evidence>
<dbReference type="Proteomes" id="UP001165083">
    <property type="component" value="Unassembled WGS sequence"/>
</dbReference>
<accession>A0A9W6TEJ9</accession>
<feature type="compositionally biased region" description="Polar residues" evidence="1">
    <location>
        <begin position="207"/>
        <end position="216"/>
    </location>
</feature>
<evidence type="ECO:0000256" key="1">
    <source>
        <dbReference type="SAM" id="MobiDB-lite"/>
    </source>
</evidence>